<dbReference type="Pfam" id="PF01734">
    <property type="entry name" value="Patatin"/>
    <property type="match status" value="1"/>
</dbReference>
<gene>
    <name evidence="5" type="ORF">QJ043_05785</name>
</gene>
<dbReference type="Proteomes" id="UP001431693">
    <property type="component" value="Unassembled WGS sequence"/>
</dbReference>
<dbReference type="InterPro" id="IPR016035">
    <property type="entry name" value="Acyl_Trfase/lysoPLipase"/>
</dbReference>
<evidence type="ECO:0000313" key="5">
    <source>
        <dbReference type="EMBL" id="MDJ1129591.1"/>
    </source>
</evidence>
<dbReference type="Pfam" id="PF19890">
    <property type="entry name" value="DUF6363"/>
    <property type="match status" value="1"/>
</dbReference>
<dbReference type="InterPro" id="IPR045943">
    <property type="entry name" value="DUF6363"/>
</dbReference>
<name>A0ABT6ZKK4_9ACTN</name>
<dbReference type="EMBL" id="JASJEX010000003">
    <property type="protein sequence ID" value="MDJ1129591.1"/>
    <property type="molecule type" value="Genomic_DNA"/>
</dbReference>
<keyword evidence="1 2" id="KW-0443">Lipid metabolism</keyword>
<dbReference type="Gene3D" id="3.40.1090.10">
    <property type="entry name" value="Cytosolic phospholipase A2 catalytic domain"/>
    <property type="match status" value="1"/>
</dbReference>
<feature type="short sequence motif" description="GXSXG" evidence="2">
    <location>
        <begin position="39"/>
        <end position="43"/>
    </location>
</feature>
<dbReference type="CDD" id="cd07208">
    <property type="entry name" value="Pat_hypo_Ecoli_yjju_like"/>
    <property type="match status" value="1"/>
</dbReference>
<reference evidence="5" key="1">
    <citation type="submission" date="2023-05" db="EMBL/GenBank/DDBJ databases">
        <title>[olsenella] sp. nov., isolated from a pig farm feces dump.</title>
        <authorList>
            <person name="Chang Y.-H."/>
        </authorList>
    </citation>
    <scope>NUCLEOTIDE SEQUENCE</scope>
    <source>
        <strain evidence="5">YH-ols2217</strain>
    </source>
</reference>
<feature type="active site" description="Nucleophile" evidence="2">
    <location>
        <position position="41"/>
    </location>
</feature>
<keyword evidence="2" id="KW-0378">Hydrolase</keyword>
<feature type="domain" description="PNPLA" evidence="4">
    <location>
        <begin position="8"/>
        <end position="180"/>
    </location>
</feature>
<keyword evidence="2" id="KW-0442">Lipid degradation</keyword>
<feature type="active site" description="Proton acceptor" evidence="2">
    <location>
        <position position="165"/>
    </location>
</feature>
<evidence type="ECO:0000256" key="2">
    <source>
        <dbReference type="PROSITE-ProRule" id="PRU01161"/>
    </source>
</evidence>
<sequence>MAIDDVALCFEGGGMRASYTGAFSKAILEAGLRFPYVCGISAGSSLTYNHVARDWRRSRLQFVESAEDPQFGGVGHWLHGDGYFNSDYLYEGCIEDGSVAFDWATFCANPAEAASQSFGAKSGRSYRWHKEDLPDAVSMADHARASSTLPVMMNPISLAGEPMYDGGLGEGAGLPHVIALADGWEHLVLIATRPAGYRKEPTSEFSKRAFSRLYHEWPRVREALITRNERYNEAQDQLEELERQGRALVIRPDAMPVKNSTLKVAELEQAWALGEEQAARELDRIIDFCG</sequence>
<dbReference type="InterPro" id="IPR037483">
    <property type="entry name" value="YjjU-like"/>
</dbReference>
<evidence type="ECO:0000313" key="6">
    <source>
        <dbReference type="Proteomes" id="UP001431693"/>
    </source>
</evidence>
<dbReference type="RefSeq" id="WP_283722770.1">
    <property type="nucleotide sequence ID" value="NZ_JASJEX010000003.1"/>
</dbReference>
<keyword evidence="6" id="KW-1185">Reference proteome</keyword>
<evidence type="ECO:0000259" key="4">
    <source>
        <dbReference type="PROSITE" id="PS51635"/>
    </source>
</evidence>
<proteinExistence type="predicted"/>
<comment type="caution">
    <text evidence="5">The sequence shown here is derived from an EMBL/GenBank/DDBJ whole genome shotgun (WGS) entry which is preliminary data.</text>
</comment>
<organism evidence="5 6">
    <name type="scientific">Kribbibacterium absianum</name>
    <dbReference type="NCBI Taxonomy" id="3044210"/>
    <lineage>
        <taxon>Bacteria</taxon>
        <taxon>Bacillati</taxon>
        <taxon>Actinomycetota</taxon>
        <taxon>Coriobacteriia</taxon>
        <taxon>Coriobacteriales</taxon>
        <taxon>Kribbibacteriaceae</taxon>
        <taxon>Kribbibacterium</taxon>
    </lineage>
</organism>
<accession>A0ABT6ZKK4</accession>
<dbReference type="SUPFAM" id="SSF52151">
    <property type="entry name" value="FabD/lysophospholipase-like"/>
    <property type="match status" value="1"/>
</dbReference>
<comment type="caution">
    <text evidence="2">Lacks conserved residue(s) required for the propagation of feature annotation.</text>
</comment>
<dbReference type="InterPro" id="IPR002641">
    <property type="entry name" value="PNPLA_dom"/>
</dbReference>
<protein>
    <submittedName>
        <fullName evidence="5">Patatin family protein</fullName>
    </submittedName>
</protein>
<dbReference type="PROSITE" id="PS51635">
    <property type="entry name" value="PNPLA"/>
    <property type="match status" value="1"/>
</dbReference>
<feature type="coiled-coil region" evidence="3">
    <location>
        <begin position="221"/>
        <end position="251"/>
    </location>
</feature>
<keyword evidence="3" id="KW-0175">Coiled coil</keyword>
<evidence type="ECO:0000256" key="3">
    <source>
        <dbReference type="SAM" id="Coils"/>
    </source>
</evidence>
<feature type="short sequence motif" description="DGA/G" evidence="2">
    <location>
        <begin position="165"/>
        <end position="167"/>
    </location>
</feature>
<evidence type="ECO:0000256" key="1">
    <source>
        <dbReference type="ARBA" id="ARBA00023098"/>
    </source>
</evidence>